<dbReference type="EMBL" id="MU394295">
    <property type="protein sequence ID" value="KAI6089474.1"/>
    <property type="molecule type" value="Genomic_DNA"/>
</dbReference>
<organism evidence="1 2">
    <name type="scientific">Hypoxylon rubiginosum</name>
    <dbReference type="NCBI Taxonomy" id="110542"/>
    <lineage>
        <taxon>Eukaryota</taxon>
        <taxon>Fungi</taxon>
        <taxon>Dikarya</taxon>
        <taxon>Ascomycota</taxon>
        <taxon>Pezizomycotina</taxon>
        <taxon>Sordariomycetes</taxon>
        <taxon>Xylariomycetidae</taxon>
        <taxon>Xylariales</taxon>
        <taxon>Hypoxylaceae</taxon>
        <taxon>Hypoxylon</taxon>
    </lineage>
</organism>
<reference evidence="1 2" key="1">
    <citation type="journal article" date="2022" name="New Phytol.">
        <title>Ecological generalism drives hyperdiversity of secondary metabolite gene clusters in xylarialean endophytes.</title>
        <authorList>
            <person name="Franco M.E.E."/>
            <person name="Wisecaver J.H."/>
            <person name="Arnold A.E."/>
            <person name="Ju Y.M."/>
            <person name="Slot J.C."/>
            <person name="Ahrendt S."/>
            <person name="Moore L.P."/>
            <person name="Eastman K.E."/>
            <person name="Scott K."/>
            <person name="Konkel Z."/>
            <person name="Mondo S.J."/>
            <person name="Kuo A."/>
            <person name="Hayes R.D."/>
            <person name="Haridas S."/>
            <person name="Andreopoulos B."/>
            <person name="Riley R."/>
            <person name="LaButti K."/>
            <person name="Pangilinan J."/>
            <person name="Lipzen A."/>
            <person name="Amirebrahimi M."/>
            <person name="Yan J."/>
            <person name="Adam C."/>
            <person name="Keymanesh K."/>
            <person name="Ng V."/>
            <person name="Louie K."/>
            <person name="Northen T."/>
            <person name="Drula E."/>
            <person name="Henrissat B."/>
            <person name="Hsieh H.M."/>
            <person name="Youens-Clark K."/>
            <person name="Lutzoni F."/>
            <person name="Miadlikowska J."/>
            <person name="Eastwood D.C."/>
            <person name="Hamelin R.C."/>
            <person name="Grigoriev I.V."/>
            <person name="U'Ren J.M."/>
        </authorList>
    </citation>
    <scope>NUCLEOTIDE SEQUENCE [LARGE SCALE GENOMIC DNA]</scope>
    <source>
        <strain evidence="1 2">ER1909</strain>
    </source>
</reference>
<dbReference type="Proteomes" id="UP001497680">
    <property type="component" value="Unassembled WGS sequence"/>
</dbReference>
<name>A0ACC0DA37_9PEZI</name>
<protein>
    <submittedName>
        <fullName evidence="1">Uncharacterized protein</fullName>
    </submittedName>
</protein>
<keyword evidence="2" id="KW-1185">Reference proteome</keyword>
<gene>
    <name evidence="1" type="ORF">F4821DRAFT_275910</name>
</gene>
<accession>A0ACC0DA37</accession>
<evidence type="ECO:0000313" key="2">
    <source>
        <dbReference type="Proteomes" id="UP001497680"/>
    </source>
</evidence>
<sequence length="977" mass="111431">MPFPYRYICDLLQRLEDESLKVERKQTPSKVVIEDWFREHRSCLDAPENDASAILSTLLPERRTDRVYFIQTPRLESIVGKALLLGASRVQELRRYKTPALGIDLADCVERILERTPNAVGKNELTVEEIDDTLSRIAAGCKFSSPSVRNLPKTQDVNQSVADIYRRISPRDAKWFTRLILKNYQPAIIEENHIFRCYHFLLPQVMKVRDDITVAGDFLQRIHHSPNDQSAITSILKPSVGTKVGRQVWLKGRSIKHCLDMARRRDMTCEQKIDGEYCQIHINLRKSSSRIQIFSKSGKDSTEDRAALHTAIEESLKLGTPDCPLRFECILEGELAVYSTKENKILPFHKIRKHVSRSGSFIGTNHDSQPHDHEHLMIVYFDVLMIDGESLLGVRHSERFRRLSELISCRTGVAELVQRELISFSRPSGASKLREAFAKCIVSRGEGLVLKPDEPYFDFSRARKPYSSCYIKLKKEYFQGMGEVGDFAVVGASYDAAKAKEYKRTNIKWTHFVIGCLDNKERARAKTEKPRFIITNVIELSEAQLSEVMAQCFPSPVPFKENESIILDFGRRTDKRPTDIFLQPLVFDMRCFSFEKEANTNFWSMRFPMVSKIHHDRTYLDTISFNELQDIASAAREAPELEDSQEMREWISKLEKADPRGIAVDAITQESTQSETRPSPGPSRKTHHEEQFLPYSQDTETTPPTLSSIEVPEQSPTSLASRTLLEKRVSRKRPTSDTSTIARKQQKLLETSPRQSHATSGSTGNSPKAGKKRQPLSQIEANFSSQEQVAKSQSRLLVDPTLEVTSPINNDDNLSPTDSCHVTPTSTNPASGSLHKCSRVEKCAFSNCSFLLAPCIAQYAWLTDNLFKDHGINTFFTDPTSWSQAFAPKRLACNQDEPSQTTKRPRVRKICLVESRRKDATMAVVGQIEAAGLKRSNGDREWVHIYDWRIVEEITDIECRKRKPEMDPWRKYFVGIT</sequence>
<evidence type="ECO:0000313" key="1">
    <source>
        <dbReference type="EMBL" id="KAI6089474.1"/>
    </source>
</evidence>
<comment type="caution">
    <text evidence="1">The sequence shown here is derived from an EMBL/GenBank/DDBJ whole genome shotgun (WGS) entry which is preliminary data.</text>
</comment>
<proteinExistence type="predicted"/>